<dbReference type="RefSeq" id="WP_138215910.1">
    <property type="nucleotide sequence ID" value="NZ_VASG01000007.1"/>
</dbReference>
<dbReference type="Proteomes" id="UP000307510">
    <property type="component" value="Unassembled WGS sequence"/>
</dbReference>
<dbReference type="InterPro" id="IPR013362">
    <property type="entry name" value="Pilus_4_PilV"/>
</dbReference>
<dbReference type="NCBIfam" id="TIGR02532">
    <property type="entry name" value="IV_pilin_GFxxxE"/>
    <property type="match status" value="1"/>
</dbReference>
<dbReference type="AlphaFoldDB" id="A0A5R8ZWE0"/>
<sequence>MRRAQRGFSLLEVLISLLLVSVGALGMAALQGKSLRYTQDAVQRNEAIMLAQQLLEQMRSNPKDALSTTHKFSSSSAYYKIAGTAFGTASRSDCATRERGNGGSDVAKADLACWLQAVQATLPVTSSILSASFTICPSQSDGACSNDASSAVLIQLAWNDPSGQCDNNLCTYRLRGEL</sequence>
<organism evidence="2 3">
    <name type="scientific">Pseudomonas nitroreducens</name>
    <dbReference type="NCBI Taxonomy" id="46680"/>
    <lineage>
        <taxon>Bacteria</taxon>
        <taxon>Pseudomonadati</taxon>
        <taxon>Pseudomonadota</taxon>
        <taxon>Gammaproteobacteria</taxon>
        <taxon>Pseudomonadales</taxon>
        <taxon>Pseudomonadaceae</taxon>
        <taxon>Pseudomonas</taxon>
    </lineage>
</organism>
<dbReference type="PROSITE" id="PS00409">
    <property type="entry name" value="PROKAR_NTER_METHYL"/>
    <property type="match status" value="1"/>
</dbReference>
<dbReference type="InterPro" id="IPR054402">
    <property type="entry name" value="Tt1218-like_dom"/>
</dbReference>
<comment type="caution">
    <text evidence="2">The sequence shown here is derived from an EMBL/GenBank/DDBJ whole genome shotgun (WGS) entry which is preliminary data.</text>
</comment>
<evidence type="ECO:0000259" key="1">
    <source>
        <dbReference type="Pfam" id="PF22150"/>
    </source>
</evidence>
<dbReference type="NCBIfam" id="TIGR02523">
    <property type="entry name" value="type_IV_pilV"/>
    <property type="match status" value="1"/>
</dbReference>
<reference evidence="3" key="2">
    <citation type="submission" date="2019-06" db="EMBL/GenBank/DDBJ databases">
        <title>AzeR, a transcriptional regulator that responds to azelaic acid in Pseudomonas nitroreducens.</title>
        <authorList>
            <person name="Bez C."/>
            <person name="Javvadi S.G."/>
            <person name="Bertani I."/>
            <person name="Devescovi G."/>
            <person name="Studholme D.J."/>
            <person name="Geller A."/>
            <person name="Levy A."/>
            <person name="Venturi V."/>
        </authorList>
    </citation>
    <scope>NUCLEOTIDE SEQUENCE [LARGE SCALE GENOMIC DNA]</scope>
    <source>
        <strain evidence="3">DSM 9128</strain>
    </source>
</reference>
<reference evidence="2 3" key="1">
    <citation type="submission" date="2019-05" db="EMBL/GenBank/DDBJ databases">
        <authorList>
            <person name="Moore K."/>
            <person name="O'Neill P."/>
            <person name="Farbos A."/>
            <person name="Studholme D.J."/>
        </authorList>
    </citation>
    <scope>NUCLEOTIDE SEQUENCE [LARGE SCALE GENOMIC DNA]</scope>
    <source>
        <strain evidence="2 3">DSM 9128</strain>
    </source>
</reference>
<proteinExistence type="predicted"/>
<evidence type="ECO:0000313" key="2">
    <source>
        <dbReference type="EMBL" id="TLP70749.1"/>
    </source>
</evidence>
<protein>
    <submittedName>
        <fullName evidence="2">Type IV pilus modification protein PilV</fullName>
    </submittedName>
</protein>
<name>A0A5R8ZWE0_PSENT</name>
<accession>A0A5R8ZWE0</accession>
<dbReference type="EMBL" id="VASG01000007">
    <property type="protein sequence ID" value="TLP70749.1"/>
    <property type="molecule type" value="Genomic_DNA"/>
</dbReference>
<feature type="domain" description="Type IV pilin Tt1218-like" evidence="1">
    <location>
        <begin position="29"/>
        <end position="82"/>
    </location>
</feature>
<dbReference type="InterPro" id="IPR012902">
    <property type="entry name" value="N_methyl_site"/>
</dbReference>
<dbReference type="Pfam" id="PF07963">
    <property type="entry name" value="N_methyl"/>
    <property type="match status" value="1"/>
</dbReference>
<evidence type="ECO:0000313" key="3">
    <source>
        <dbReference type="Proteomes" id="UP000307510"/>
    </source>
</evidence>
<dbReference type="Pfam" id="PF22150">
    <property type="entry name" value="Tt1218-like"/>
    <property type="match status" value="1"/>
</dbReference>
<gene>
    <name evidence="2" type="primary">pilV</name>
    <name evidence="2" type="ORF">FEA48_23210</name>
</gene>